<reference evidence="1" key="1">
    <citation type="submission" date="2023-07" db="EMBL/GenBank/DDBJ databases">
        <title>Sorghum-associated microbial communities from plants grown in Nebraska, USA.</title>
        <authorList>
            <person name="Schachtman D."/>
        </authorList>
    </citation>
    <scope>NUCLEOTIDE SEQUENCE</scope>
    <source>
        <strain evidence="1">BE330</strain>
    </source>
</reference>
<protein>
    <submittedName>
        <fullName evidence="1">Glucokinase</fullName>
        <ecNumber evidence="1">2.7.1.2</ecNumber>
    </submittedName>
</protein>
<dbReference type="InterPro" id="IPR000600">
    <property type="entry name" value="ROK"/>
</dbReference>
<dbReference type="Gene3D" id="3.30.420.40">
    <property type="match status" value="2"/>
</dbReference>
<dbReference type="InterPro" id="IPR043129">
    <property type="entry name" value="ATPase_NBD"/>
</dbReference>
<dbReference type="EMBL" id="JAVDQK010000003">
    <property type="protein sequence ID" value="MDR6218017.1"/>
    <property type="molecule type" value="Genomic_DNA"/>
</dbReference>
<organism evidence="1 2">
    <name type="scientific">Deinococcus soli</name>
    <name type="common">ex Cha et al. 2016</name>
    <dbReference type="NCBI Taxonomy" id="1309411"/>
    <lineage>
        <taxon>Bacteria</taxon>
        <taxon>Thermotogati</taxon>
        <taxon>Deinococcota</taxon>
        <taxon>Deinococci</taxon>
        <taxon>Deinococcales</taxon>
        <taxon>Deinococcaceae</taxon>
        <taxon>Deinococcus</taxon>
    </lineage>
</organism>
<dbReference type="PANTHER" id="PTHR18964:SF169">
    <property type="entry name" value="N-ACETYLMANNOSAMINE KINASE"/>
    <property type="match status" value="1"/>
</dbReference>
<evidence type="ECO:0000313" key="1">
    <source>
        <dbReference type="EMBL" id="MDR6218017.1"/>
    </source>
</evidence>
<dbReference type="Proteomes" id="UP001185331">
    <property type="component" value="Unassembled WGS sequence"/>
</dbReference>
<dbReference type="RefSeq" id="WP_309852615.1">
    <property type="nucleotide sequence ID" value="NZ_JAVDQJ010000003.1"/>
</dbReference>
<dbReference type="PANTHER" id="PTHR18964">
    <property type="entry name" value="ROK (REPRESSOR, ORF, KINASE) FAMILY"/>
    <property type="match status" value="1"/>
</dbReference>
<dbReference type="EC" id="2.7.1.2" evidence="1"/>
<accession>A0AAE4BM12</accession>
<comment type="caution">
    <text evidence="1">The sequence shown here is derived from an EMBL/GenBank/DDBJ whole genome shotgun (WGS) entry which is preliminary data.</text>
</comment>
<dbReference type="GO" id="GO:0004340">
    <property type="term" value="F:glucokinase activity"/>
    <property type="evidence" value="ECO:0007669"/>
    <property type="project" value="UniProtKB-EC"/>
</dbReference>
<dbReference type="AlphaFoldDB" id="A0AAE4BM12"/>
<keyword evidence="1" id="KW-0808">Transferase</keyword>
<dbReference type="Pfam" id="PF00480">
    <property type="entry name" value="ROK"/>
    <property type="match status" value="1"/>
</dbReference>
<gene>
    <name evidence="1" type="ORF">J2Y00_001578</name>
</gene>
<dbReference type="CDD" id="cd23763">
    <property type="entry name" value="ASKHA_ATPase_ROK"/>
    <property type="match status" value="1"/>
</dbReference>
<evidence type="ECO:0000313" key="2">
    <source>
        <dbReference type="Proteomes" id="UP001185331"/>
    </source>
</evidence>
<proteinExistence type="predicted"/>
<name>A0AAE4BM12_9DEIO</name>
<sequence length="295" mass="30578">MTRLALGLDVGGSHVTAGLVDVDARRVVRAARRDVPHTAPLETLLRAWADTARDAAGDHAPHPLHLGLAMPGPFDAGSGTSHMTHKFAALRGVPLRPHLRRVLSPDFPADLPILFGNDADLFALGEWWASPYPPERLIGVTLGTGLGSGFILRGAAQQSGPGVPPGGELWNVPTASGTLENLLCGAAVTRLGQTLTGRQGSAADWANAARLGHPAALDVWAEYGARASALLAPVTAAFGADELVLGGNVTQAFTLFSPTLSLGPCRVRPSTHLEYAPLLGAAALPPAGIEEGQNR</sequence>
<dbReference type="SUPFAM" id="SSF53067">
    <property type="entry name" value="Actin-like ATPase domain"/>
    <property type="match status" value="1"/>
</dbReference>